<comment type="caution">
    <text evidence="1">The sequence shown here is derived from an EMBL/GenBank/DDBJ whole genome shotgun (WGS) entry which is preliminary data.</text>
</comment>
<gene>
    <name evidence="1" type="ORF">CWI38_0829p0020</name>
</gene>
<dbReference type="Proteomes" id="UP000292282">
    <property type="component" value="Unassembled WGS sequence"/>
</dbReference>
<organism evidence="1 2">
    <name type="scientific">Hamiltosporidium tvaerminnensis</name>
    <dbReference type="NCBI Taxonomy" id="1176355"/>
    <lineage>
        <taxon>Eukaryota</taxon>
        <taxon>Fungi</taxon>
        <taxon>Fungi incertae sedis</taxon>
        <taxon>Microsporidia</taxon>
        <taxon>Dubosqiidae</taxon>
        <taxon>Hamiltosporidium</taxon>
    </lineage>
</organism>
<dbReference type="EMBL" id="PITK01000829">
    <property type="protein sequence ID" value="TBU12253.1"/>
    <property type="molecule type" value="Genomic_DNA"/>
</dbReference>
<accession>A0A4Q9LUC4</accession>
<dbReference type="AlphaFoldDB" id="A0A4Q9LUC4"/>
<reference evidence="1 2" key="1">
    <citation type="submission" date="2017-12" db="EMBL/GenBank/DDBJ databases">
        <authorList>
            <person name="Pombert J.-F."/>
            <person name="Haag K.L."/>
            <person name="Ebert D."/>
        </authorList>
    </citation>
    <scope>NUCLEOTIDE SEQUENCE [LARGE SCALE GENOMIC DNA]</scope>
    <source>
        <strain evidence="1">IL-G-3</strain>
    </source>
</reference>
<protein>
    <submittedName>
        <fullName evidence="1">Uncharacterized protein</fullName>
    </submittedName>
</protein>
<sequence>MKFLYAQACAFKLKESDFITTDVKNRILRIGNAYYITNYDKLLPQIRDNRLILEVLFNLFTIQVIHLQNIDRIRSEVENILSLVLNKLEKIVFFNLKLDNIFIDFINKHKLFRRTKALEFIACDFKDIVFIYLKKLKIYLGFHSLEF</sequence>
<evidence type="ECO:0000313" key="2">
    <source>
        <dbReference type="Proteomes" id="UP000292282"/>
    </source>
</evidence>
<evidence type="ECO:0000313" key="1">
    <source>
        <dbReference type="EMBL" id="TBU12253.1"/>
    </source>
</evidence>
<keyword evidence="2" id="KW-1185">Reference proteome</keyword>
<proteinExistence type="predicted"/>
<name>A0A4Q9LUC4_9MICR</name>
<dbReference type="VEuPathDB" id="MicrosporidiaDB:CWI38_0829p0020"/>